<dbReference type="Proteomes" id="UP001220961">
    <property type="component" value="Chromosome 1"/>
</dbReference>
<dbReference type="Pfam" id="PF08695">
    <property type="entry name" value="Coa1"/>
    <property type="match status" value="1"/>
</dbReference>
<feature type="compositionally biased region" description="Low complexity" evidence="1">
    <location>
        <begin position="352"/>
        <end position="361"/>
    </location>
</feature>
<dbReference type="AlphaFoldDB" id="A0AAF0E3U0"/>
<feature type="region of interest" description="Disordered" evidence="1">
    <location>
        <begin position="58"/>
        <end position="107"/>
    </location>
</feature>
<keyword evidence="5" id="KW-1185">Reference proteome</keyword>
<evidence type="ECO:0000256" key="2">
    <source>
        <dbReference type="SAM" id="Phobius"/>
    </source>
</evidence>
<dbReference type="GO" id="GO:0033617">
    <property type="term" value="P:mitochondrial respiratory chain complex IV assembly"/>
    <property type="evidence" value="ECO:0007669"/>
    <property type="project" value="InterPro"/>
</dbReference>
<feature type="signal peptide" evidence="3">
    <location>
        <begin position="1"/>
        <end position="21"/>
    </location>
</feature>
<keyword evidence="2" id="KW-0812">Transmembrane</keyword>
<organism evidence="4 5">
    <name type="scientific">Malassezia caprae</name>
    <dbReference type="NCBI Taxonomy" id="1381934"/>
    <lineage>
        <taxon>Eukaryota</taxon>
        <taxon>Fungi</taxon>
        <taxon>Dikarya</taxon>
        <taxon>Basidiomycota</taxon>
        <taxon>Ustilaginomycotina</taxon>
        <taxon>Malasseziomycetes</taxon>
        <taxon>Malasseziales</taxon>
        <taxon>Malasseziaceae</taxon>
        <taxon>Malassezia</taxon>
    </lineage>
</organism>
<feature type="region of interest" description="Disordered" evidence="1">
    <location>
        <begin position="188"/>
        <end position="207"/>
    </location>
</feature>
<accession>A0AAF0E3U0</accession>
<feature type="compositionally biased region" description="Gly residues" evidence="1">
    <location>
        <begin position="377"/>
        <end position="387"/>
    </location>
</feature>
<keyword evidence="2" id="KW-1133">Transmembrane helix</keyword>
<sequence>MVMIPTRTVLCVFALLSAVNAAMVYRPDNGNRMYRRQAASDSAGPTMGEALSKSISALGAQATASTPSPPFQFGNPSHDYPGVVAQNPLGPDNPKKPQKDTPINQESKAKLASVNSVDDWCTFGPADLDVELADQEERVVAYCTKPRNNARVIPDGTVTAAHFVKTPLYVQIMALGDFTRIGIKPGDHGGELDPHGQTNKGNPIGGNVTSNVSGKDEFYQEWMNYIGFDILCFRVCTAGSDEAKPEVECQHTLDEMGCTWVMPGNYDKDSFDTCDADPAYPPGLFVEDGSTSTFQQFMTGVYTDSKGKKKKFTNGSEGQSTPQVAQSMPASSNCKPASSIANGIDTAKLLPSKSSSGSASATGGGSSGNGNNDSGNSGSGSGSGGSGNSKSNSSGSGSDSQGPKNGATGVSTFTASIAAMVAAVLAAFWVVAIMERLARIFGRVPKWAPKPHSIGRMYSTRPVQPGRWDPHVTRVKNSIPKLPVHDLIGEPVLLKRSAFGDPWIDGIVNPLKGKVDMSFQVEGPEGVATVYFTSVRKHKADPFELLRFLVVPVGDSSRAVSLLAPGLADTLMNDS</sequence>
<keyword evidence="2" id="KW-0472">Membrane</keyword>
<evidence type="ECO:0000256" key="1">
    <source>
        <dbReference type="SAM" id="MobiDB-lite"/>
    </source>
</evidence>
<dbReference type="PANTHER" id="PTHR28523">
    <property type="entry name" value="CYTOCHROME C OXIDASE ASSEMBLY FACTOR 1"/>
    <property type="match status" value="1"/>
</dbReference>
<protein>
    <submittedName>
        <fullName evidence="4">Uncharacterized protein</fullName>
    </submittedName>
</protein>
<evidence type="ECO:0000313" key="5">
    <source>
        <dbReference type="Proteomes" id="UP001220961"/>
    </source>
</evidence>
<evidence type="ECO:0000256" key="3">
    <source>
        <dbReference type="SAM" id="SignalP"/>
    </source>
</evidence>
<dbReference type="InterPro" id="IPR014807">
    <property type="entry name" value="Coa1"/>
</dbReference>
<dbReference type="GO" id="GO:0005743">
    <property type="term" value="C:mitochondrial inner membrane"/>
    <property type="evidence" value="ECO:0007669"/>
    <property type="project" value="TreeGrafter"/>
</dbReference>
<dbReference type="InterPro" id="IPR042432">
    <property type="entry name" value="Coa1_fungi"/>
</dbReference>
<reference evidence="4" key="1">
    <citation type="submission" date="2023-03" db="EMBL/GenBank/DDBJ databases">
        <title>Mating type loci evolution in Malassezia.</title>
        <authorList>
            <person name="Coelho M.A."/>
        </authorList>
    </citation>
    <scope>NUCLEOTIDE SEQUENCE</scope>
    <source>
        <strain evidence="4">CBS 10434</strain>
    </source>
</reference>
<feature type="transmembrane region" description="Helical" evidence="2">
    <location>
        <begin position="413"/>
        <end position="433"/>
    </location>
</feature>
<proteinExistence type="predicted"/>
<feature type="compositionally biased region" description="Polar residues" evidence="1">
    <location>
        <begin position="196"/>
        <end position="207"/>
    </location>
</feature>
<feature type="compositionally biased region" description="Low complexity" evidence="1">
    <location>
        <begin position="388"/>
        <end position="400"/>
    </location>
</feature>
<evidence type="ECO:0000313" key="4">
    <source>
        <dbReference type="EMBL" id="WFD17899.1"/>
    </source>
</evidence>
<dbReference type="EMBL" id="CP119908">
    <property type="protein sequence ID" value="WFD17899.1"/>
    <property type="molecule type" value="Genomic_DNA"/>
</dbReference>
<feature type="chain" id="PRO_5042166428" evidence="3">
    <location>
        <begin position="22"/>
        <end position="575"/>
    </location>
</feature>
<gene>
    <name evidence="4" type="ORF">MCAP1_000108</name>
</gene>
<feature type="compositionally biased region" description="Polar residues" evidence="1">
    <location>
        <begin position="313"/>
        <end position="341"/>
    </location>
</feature>
<name>A0AAF0E3U0_9BASI</name>
<dbReference type="PANTHER" id="PTHR28523:SF1">
    <property type="entry name" value="CYTOCHROME C OXIDASE ASSEMBLY FACTOR 1"/>
    <property type="match status" value="1"/>
</dbReference>
<keyword evidence="3" id="KW-0732">Signal</keyword>
<feature type="region of interest" description="Disordered" evidence="1">
    <location>
        <begin position="306"/>
        <end position="406"/>
    </location>
</feature>